<keyword evidence="1" id="KW-0472">Membrane</keyword>
<feature type="transmembrane region" description="Helical" evidence="1">
    <location>
        <begin position="88"/>
        <end position="105"/>
    </location>
</feature>
<organism evidence="2 3">
    <name type="scientific">Mycena venus</name>
    <dbReference type="NCBI Taxonomy" id="2733690"/>
    <lineage>
        <taxon>Eukaryota</taxon>
        <taxon>Fungi</taxon>
        <taxon>Dikarya</taxon>
        <taxon>Basidiomycota</taxon>
        <taxon>Agaricomycotina</taxon>
        <taxon>Agaricomycetes</taxon>
        <taxon>Agaricomycetidae</taxon>
        <taxon>Agaricales</taxon>
        <taxon>Marasmiineae</taxon>
        <taxon>Mycenaceae</taxon>
        <taxon>Mycena</taxon>
    </lineage>
</organism>
<dbReference type="Proteomes" id="UP000620124">
    <property type="component" value="Unassembled WGS sequence"/>
</dbReference>
<comment type="caution">
    <text evidence="2">The sequence shown here is derived from an EMBL/GenBank/DDBJ whole genome shotgun (WGS) entry which is preliminary data.</text>
</comment>
<dbReference type="EMBL" id="JACAZI010000001">
    <property type="protein sequence ID" value="KAF7371901.1"/>
    <property type="molecule type" value="Genomic_DNA"/>
</dbReference>
<accession>A0A8H6Z8V1</accession>
<keyword evidence="1" id="KW-1133">Transmembrane helix</keyword>
<protein>
    <submittedName>
        <fullName evidence="2">Uncharacterized protein</fullName>
    </submittedName>
</protein>
<gene>
    <name evidence="2" type="ORF">MVEN_00047600</name>
</gene>
<evidence type="ECO:0000256" key="1">
    <source>
        <dbReference type="SAM" id="Phobius"/>
    </source>
</evidence>
<sequence length="113" mass="11805">MSMERKLGALECVQDELVLETLAPPPPQSTGSSAAGPMIGGGAPSYGYNGLLGVLHARPPSPQNEGSLRTLGAKGSSTAAAGAFPRRLLLFIGVFHFLTLIVFAHKKFGICRK</sequence>
<evidence type="ECO:0000313" key="2">
    <source>
        <dbReference type="EMBL" id="KAF7371901.1"/>
    </source>
</evidence>
<name>A0A8H6Z8V1_9AGAR</name>
<proteinExistence type="predicted"/>
<keyword evidence="1" id="KW-0812">Transmembrane</keyword>
<dbReference type="AlphaFoldDB" id="A0A8H6Z8V1"/>
<reference evidence="2" key="1">
    <citation type="submission" date="2020-05" db="EMBL/GenBank/DDBJ databases">
        <title>Mycena genomes resolve the evolution of fungal bioluminescence.</title>
        <authorList>
            <person name="Tsai I.J."/>
        </authorList>
    </citation>
    <scope>NUCLEOTIDE SEQUENCE</scope>
    <source>
        <strain evidence="2">CCC161011</strain>
    </source>
</reference>
<keyword evidence="3" id="KW-1185">Reference proteome</keyword>
<evidence type="ECO:0000313" key="3">
    <source>
        <dbReference type="Proteomes" id="UP000620124"/>
    </source>
</evidence>